<dbReference type="Proteomes" id="UP001494902">
    <property type="component" value="Unassembled WGS sequence"/>
</dbReference>
<reference evidence="1 2" key="1">
    <citation type="submission" date="2024-03" db="EMBL/GenBank/DDBJ databases">
        <title>Draft genome sequence of Pseudonocardia nematodicida JCM 31783.</title>
        <authorList>
            <person name="Butdee W."/>
            <person name="Duangmal K."/>
        </authorList>
    </citation>
    <scope>NUCLEOTIDE SEQUENCE [LARGE SCALE GENOMIC DNA]</scope>
    <source>
        <strain evidence="1 2">JCM 31783</strain>
    </source>
</reference>
<dbReference type="EMBL" id="JBEDNQ010000010">
    <property type="protein sequence ID" value="MEQ3553270.1"/>
    <property type="molecule type" value="Genomic_DNA"/>
</dbReference>
<organism evidence="1 2">
    <name type="scientific">Pseudonocardia nematodicida</name>
    <dbReference type="NCBI Taxonomy" id="1206997"/>
    <lineage>
        <taxon>Bacteria</taxon>
        <taxon>Bacillati</taxon>
        <taxon>Actinomycetota</taxon>
        <taxon>Actinomycetes</taxon>
        <taxon>Pseudonocardiales</taxon>
        <taxon>Pseudonocardiaceae</taxon>
        <taxon>Pseudonocardia</taxon>
    </lineage>
</organism>
<name>A0ABV1KFN0_9PSEU</name>
<sequence length="321" mass="35367">MPREVLDNDRVHRWEQLLDAQSGMVHTGQLAAFGVTSESIRAQVEGRRWNGYVRSVYATFTGPPPRESRIAGALLYGGSSAILSHRTAAEEWRMLVVTTGPVHITVPYTSSAVSQPDEIVVHRSRAHPHIAVPSVPPRTTRADTAVDLAVAAVSAREAMVLLLTLMTDHPVRPVEVEQRIVERPPRRYRRALLDAVRLVRDGVQSALEELFATRVELAHGLPTGTRQVPVVVDGVTMWEDVTYDASGFALTVRLDGRTHIRADVAFRDRRRDNAAELAGRARLVFGWRDLSADPCAGAREVAAVLRRLGWTGRLAACTSCL</sequence>
<gene>
    <name evidence="1" type="ORF">WIS52_22600</name>
</gene>
<proteinExistence type="predicted"/>
<accession>A0ABV1KFN0</accession>
<evidence type="ECO:0008006" key="3">
    <source>
        <dbReference type="Google" id="ProtNLM"/>
    </source>
</evidence>
<dbReference type="RefSeq" id="WP_349300341.1">
    <property type="nucleotide sequence ID" value="NZ_JBEDNQ010000010.1"/>
</dbReference>
<protein>
    <recommendedName>
        <fullName evidence="3">Transcriptional regulator, AbiEi antitoxin, Type IV TA system</fullName>
    </recommendedName>
</protein>
<evidence type="ECO:0000313" key="2">
    <source>
        <dbReference type="Proteomes" id="UP001494902"/>
    </source>
</evidence>
<evidence type="ECO:0000313" key="1">
    <source>
        <dbReference type="EMBL" id="MEQ3553270.1"/>
    </source>
</evidence>
<comment type="caution">
    <text evidence="1">The sequence shown here is derived from an EMBL/GenBank/DDBJ whole genome shotgun (WGS) entry which is preliminary data.</text>
</comment>
<keyword evidence="2" id="KW-1185">Reference proteome</keyword>